<organism evidence="2">
    <name type="scientific">bioreactor metagenome</name>
    <dbReference type="NCBI Taxonomy" id="1076179"/>
    <lineage>
        <taxon>unclassified sequences</taxon>
        <taxon>metagenomes</taxon>
        <taxon>ecological metagenomes</taxon>
    </lineage>
</organism>
<accession>A0A644YJG3</accession>
<protein>
    <recommendedName>
        <fullName evidence="3">3-hydroxyacyl-[acyl-carrier-protein] dehydratase FabZ</fullName>
    </recommendedName>
</protein>
<dbReference type="AlphaFoldDB" id="A0A644YJG3"/>
<proteinExistence type="predicted"/>
<dbReference type="PANTHER" id="PTHR30272:SF1">
    <property type="entry name" value="3-HYDROXYACYL-[ACYL-CARRIER-PROTEIN] DEHYDRATASE"/>
    <property type="match status" value="1"/>
</dbReference>
<keyword evidence="1" id="KW-0456">Lyase</keyword>
<evidence type="ECO:0000313" key="2">
    <source>
        <dbReference type="EMBL" id="MPM28626.1"/>
    </source>
</evidence>
<evidence type="ECO:0008006" key="3">
    <source>
        <dbReference type="Google" id="ProtNLM"/>
    </source>
</evidence>
<reference evidence="2" key="1">
    <citation type="submission" date="2019-08" db="EMBL/GenBank/DDBJ databases">
        <authorList>
            <person name="Kucharzyk K."/>
            <person name="Murdoch R.W."/>
            <person name="Higgins S."/>
            <person name="Loffler F."/>
        </authorList>
    </citation>
    <scope>NUCLEOTIDE SEQUENCE</scope>
</reference>
<dbReference type="PANTHER" id="PTHR30272">
    <property type="entry name" value="3-HYDROXYACYL-[ACYL-CARRIER-PROTEIN] DEHYDRATASE"/>
    <property type="match status" value="1"/>
</dbReference>
<dbReference type="CDD" id="cd01288">
    <property type="entry name" value="FabZ"/>
    <property type="match status" value="1"/>
</dbReference>
<gene>
    <name evidence="2" type="ORF">SDC9_75152</name>
</gene>
<dbReference type="Gene3D" id="3.10.129.10">
    <property type="entry name" value="Hotdog Thioesterase"/>
    <property type="match status" value="1"/>
</dbReference>
<dbReference type="GO" id="GO:0016829">
    <property type="term" value="F:lyase activity"/>
    <property type="evidence" value="ECO:0007669"/>
    <property type="project" value="UniProtKB-KW"/>
</dbReference>
<comment type="caution">
    <text evidence="2">The sequence shown here is derived from an EMBL/GenBank/DDBJ whole genome shotgun (WGS) entry which is preliminary data.</text>
</comment>
<dbReference type="Pfam" id="PF07977">
    <property type="entry name" value="FabA"/>
    <property type="match status" value="1"/>
</dbReference>
<dbReference type="SUPFAM" id="SSF54637">
    <property type="entry name" value="Thioesterase/thiol ester dehydrase-isomerase"/>
    <property type="match status" value="1"/>
</dbReference>
<sequence length="156" mass="17578">MRFYLIDRIDELCIGKYAQGIKCISMTEDVFNEHFPGYPIFPGSLILEGLAQLTGILFEYSLIQGGHSHKRAALTMVNKMKYRKITVPGDRLIYRSETQVFYPDEYAVAKVTATNDGGLVAQGELFFGFIDILDQGSKTSSRELMQIALKNTKIIL</sequence>
<evidence type="ECO:0000256" key="1">
    <source>
        <dbReference type="ARBA" id="ARBA00023239"/>
    </source>
</evidence>
<dbReference type="EMBL" id="VSSQ01005306">
    <property type="protein sequence ID" value="MPM28626.1"/>
    <property type="molecule type" value="Genomic_DNA"/>
</dbReference>
<name>A0A644YJG3_9ZZZZ</name>
<dbReference type="InterPro" id="IPR013114">
    <property type="entry name" value="FabA_FabZ"/>
</dbReference>
<dbReference type="InterPro" id="IPR029069">
    <property type="entry name" value="HotDog_dom_sf"/>
</dbReference>